<name>A0A7U2QZT7_ASPFN</name>
<reference evidence="2" key="1">
    <citation type="journal article" date="2021" name="G3 (Bethesda)">
        <title>Chromosome assembled and annotated genome sequence of Aspergillus flavus NRRL 3357.</title>
        <authorList>
            <person name="Skerker J.M."/>
            <person name="Pianalto K.M."/>
            <person name="Mondo S.J."/>
            <person name="Yang K."/>
            <person name="Arkin A.P."/>
            <person name="Keller N.P."/>
            <person name="Grigoriev I.V."/>
            <person name="Louise Glass N.L."/>
        </authorList>
    </citation>
    <scope>NUCLEOTIDE SEQUENCE [LARGE SCALE GENOMIC DNA]</scope>
    <source>
        <strain evidence="2">ATCC 200026 / FGSC A1120 / IAM 13836 / NRRL 3357 / JCM 12722 / SRRC 167</strain>
    </source>
</reference>
<feature type="non-terminal residue" evidence="1">
    <location>
        <position position="55"/>
    </location>
</feature>
<gene>
    <name evidence="1" type="ORF">F9C07_2160211</name>
</gene>
<dbReference type="VEuPathDB" id="FungiDB:F9C07_2160211"/>
<dbReference type="EMBL" id="CP044618">
    <property type="protein sequence ID" value="QRD90928.1"/>
    <property type="molecule type" value="Genomic_DNA"/>
</dbReference>
<dbReference type="Proteomes" id="UP000596276">
    <property type="component" value="Chromosome 4"/>
</dbReference>
<sequence length="55" mass="6233">MKGCEVTLKHPKNAGDVAGEDERQLVNCGRDEHILPELRIAHRVGSRSNKRRRKA</sequence>
<accession>A0A7U2QZT7</accession>
<proteinExistence type="predicted"/>
<evidence type="ECO:0000313" key="2">
    <source>
        <dbReference type="Proteomes" id="UP000596276"/>
    </source>
</evidence>
<keyword evidence="2" id="KW-1185">Reference proteome</keyword>
<evidence type="ECO:0000313" key="1">
    <source>
        <dbReference type="EMBL" id="QRD90928.1"/>
    </source>
</evidence>
<dbReference type="AlphaFoldDB" id="A0A7U2QZT7"/>
<protein>
    <submittedName>
        <fullName evidence="1">Uncharacterized protein</fullName>
    </submittedName>
</protein>
<organism evidence="1 2">
    <name type="scientific">Aspergillus flavus (strain ATCC 200026 / FGSC A1120 / IAM 13836 / NRRL 3357 / JCM 12722 / SRRC 167)</name>
    <dbReference type="NCBI Taxonomy" id="332952"/>
    <lineage>
        <taxon>Eukaryota</taxon>
        <taxon>Fungi</taxon>
        <taxon>Dikarya</taxon>
        <taxon>Ascomycota</taxon>
        <taxon>Pezizomycotina</taxon>
        <taxon>Eurotiomycetes</taxon>
        <taxon>Eurotiomycetidae</taxon>
        <taxon>Eurotiales</taxon>
        <taxon>Aspergillaceae</taxon>
        <taxon>Aspergillus</taxon>
        <taxon>Aspergillus subgen. Circumdati</taxon>
    </lineage>
</organism>